<proteinExistence type="predicted"/>
<dbReference type="InterPro" id="IPR056884">
    <property type="entry name" value="NPHP3-like_N"/>
</dbReference>
<dbReference type="SUPFAM" id="SSF52540">
    <property type="entry name" value="P-loop containing nucleoside triphosphate hydrolases"/>
    <property type="match status" value="1"/>
</dbReference>
<evidence type="ECO:0000256" key="2">
    <source>
        <dbReference type="SAM" id="MobiDB-lite"/>
    </source>
</evidence>
<reference evidence="4 5" key="1">
    <citation type="journal article" name="Sci. Rep.">
        <title>Telomere-to-telomere assembled and centromere annotated genomes of the two main subspecies of the button mushroom Agaricus bisporus reveal especially polymorphic chromosome ends.</title>
        <authorList>
            <person name="Sonnenberg A.S.M."/>
            <person name="Sedaghat-Telgerd N."/>
            <person name="Lavrijssen B."/>
            <person name="Ohm R.A."/>
            <person name="Hendrickx P.M."/>
            <person name="Scholtmeijer K."/>
            <person name="Baars J.J.P."/>
            <person name="van Peer A."/>
        </authorList>
    </citation>
    <scope>NUCLEOTIDE SEQUENCE [LARGE SCALE GENOMIC DNA]</scope>
    <source>
        <strain evidence="4 5">H119_p4</strain>
    </source>
</reference>
<dbReference type="Proteomes" id="UP000629468">
    <property type="component" value="Unassembled WGS sequence"/>
</dbReference>
<gene>
    <name evidence="4" type="ORF">Agabi119p4_7873</name>
</gene>
<dbReference type="PANTHER" id="PTHR10039">
    <property type="entry name" value="AMELOGENIN"/>
    <property type="match status" value="1"/>
</dbReference>
<dbReference type="Pfam" id="PF24883">
    <property type="entry name" value="NPHP3_N"/>
    <property type="match status" value="1"/>
</dbReference>
<dbReference type="InterPro" id="IPR027417">
    <property type="entry name" value="P-loop_NTPase"/>
</dbReference>
<feature type="domain" description="Nephrocystin 3-like N-terminal" evidence="3">
    <location>
        <begin position="139"/>
        <end position="299"/>
    </location>
</feature>
<evidence type="ECO:0000313" key="4">
    <source>
        <dbReference type="EMBL" id="KAF7768630.1"/>
    </source>
</evidence>
<evidence type="ECO:0000313" key="5">
    <source>
        <dbReference type="Proteomes" id="UP000629468"/>
    </source>
</evidence>
<protein>
    <recommendedName>
        <fullName evidence="3">Nephrocystin 3-like N-terminal domain-containing protein</fullName>
    </recommendedName>
</protein>
<evidence type="ECO:0000259" key="3">
    <source>
        <dbReference type="Pfam" id="PF24883"/>
    </source>
</evidence>
<comment type="caution">
    <text evidence="4">The sequence shown here is derived from an EMBL/GenBank/DDBJ whole genome shotgun (WGS) entry which is preliminary data.</text>
</comment>
<feature type="compositionally biased region" description="Polar residues" evidence="2">
    <location>
        <begin position="37"/>
        <end position="54"/>
    </location>
</feature>
<accession>A0A8H7C918</accession>
<dbReference type="AlphaFoldDB" id="A0A8H7C918"/>
<feature type="region of interest" description="Disordered" evidence="2">
    <location>
        <begin position="20"/>
        <end position="54"/>
    </location>
</feature>
<keyword evidence="1" id="KW-0677">Repeat</keyword>
<organism evidence="4 5">
    <name type="scientific">Agaricus bisporus var. burnettii</name>
    <dbReference type="NCBI Taxonomy" id="192524"/>
    <lineage>
        <taxon>Eukaryota</taxon>
        <taxon>Fungi</taxon>
        <taxon>Dikarya</taxon>
        <taxon>Basidiomycota</taxon>
        <taxon>Agaricomycotina</taxon>
        <taxon>Agaricomycetes</taxon>
        <taxon>Agaricomycetidae</taxon>
        <taxon>Agaricales</taxon>
        <taxon>Agaricineae</taxon>
        <taxon>Agaricaceae</taxon>
        <taxon>Agaricus</taxon>
    </lineage>
</organism>
<dbReference type="PANTHER" id="PTHR10039:SF16">
    <property type="entry name" value="GPI INOSITOL-DEACYLASE"/>
    <property type="match status" value="1"/>
</dbReference>
<dbReference type="EMBL" id="JABXXO010000010">
    <property type="protein sequence ID" value="KAF7768630.1"/>
    <property type="molecule type" value="Genomic_DNA"/>
</dbReference>
<name>A0A8H7C918_AGABI</name>
<dbReference type="Gene3D" id="3.40.50.300">
    <property type="entry name" value="P-loop containing nucleotide triphosphate hydrolases"/>
    <property type="match status" value="1"/>
</dbReference>
<evidence type="ECO:0000256" key="1">
    <source>
        <dbReference type="ARBA" id="ARBA00022737"/>
    </source>
</evidence>
<sequence>MRQFTGFPWFPPRTITRGFLPWRRRGEGAQAPRKNESGTGIDNSGSAPFNHNAATTQDLQTPGLFNNASNFILNDPVFFDIQHTEVIQNIHNHIKSGPAALERLIACTCPDAAVDSSARYPPPQCHPGTRMRINGILLDWVNNPLRERKMIWLYGFAGTGKTALVQTFAETCLADGRLGASYFFSRTDGRTKADPVILTLIYHLTVHCPVYGSIVATIISEDLSTLYKSRRSQMRQLIVEPFLLLRKQEHQITQEPLLIVMDGLDECEDIDAQRELIEMICEVLRQEPELPLLWLIASRPEPDLEPLSWREDLISVCSSLQVVDEDTRDDISRYLQDSFSDIRSKFPYVTSTSWPSEQQFNEIVEVVSGTFVRASTIIQYVGKSTNPNPMGRLVEILTAMKEGTNPSIDEPNLPPVPISDDLPKTSTDELDHKHHSFWSYRFLRNWVPHRFQKSRSHCESCKKSQSLLKRSCSFFKPRKTSPVVLLPGDTFNTGNNS</sequence>